<dbReference type="HOGENOM" id="CLU_021598_2_0_1"/>
<comment type="caution">
    <text evidence="1">The sequence shown here is derived from an EMBL/GenBank/DDBJ whole genome shotgun (WGS) entry which is preliminary data.</text>
</comment>
<proteinExistence type="predicted"/>
<name>K3VE35_FUSPC</name>
<accession>K3VE35</accession>
<dbReference type="EMBL" id="AFNW01000302">
    <property type="protein sequence ID" value="EKJ70813.1"/>
    <property type="molecule type" value="Genomic_DNA"/>
</dbReference>
<dbReference type="Proteomes" id="UP000007978">
    <property type="component" value="Chromosome 2"/>
</dbReference>
<organism evidence="1 2">
    <name type="scientific">Fusarium pseudograminearum (strain CS3096)</name>
    <name type="common">Wheat and barley crown-rot fungus</name>
    <dbReference type="NCBI Taxonomy" id="1028729"/>
    <lineage>
        <taxon>Eukaryota</taxon>
        <taxon>Fungi</taxon>
        <taxon>Dikarya</taxon>
        <taxon>Ascomycota</taxon>
        <taxon>Pezizomycotina</taxon>
        <taxon>Sordariomycetes</taxon>
        <taxon>Hypocreomycetidae</taxon>
        <taxon>Hypocreales</taxon>
        <taxon>Nectriaceae</taxon>
        <taxon>Fusarium</taxon>
    </lineage>
</organism>
<keyword evidence="2" id="KW-1185">Reference proteome</keyword>
<evidence type="ECO:0008006" key="3">
    <source>
        <dbReference type="Google" id="ProtNLM"/>
    </source>
</evidence>
<dbReference type="KEGG" id="fpu:FPSE_08965"/>
<dbReference type="GeneID" id="20367582"/>
<gene>
    <name evidence="1" type="ORF">FPSE_08965</name>
</gene>
<sequence>MEGIPSPPAGLSSLPPELGDYIASFLTNRDIKSLRPTSSSVCRIVALRLERVFIGANPRNIQVAYQVANHETFRTRVQEIIWDGTYLDWEGSTICESSTVPSSQLDWYIQSCRNSIAVLGRTERWPGDVARMRQLAAAMGPVESIEIYKELLRGQSSVLESGADIKAFEYALNRFTSLRRVTISNKTHGRLFMPVYQTPMIRSFPYGFVHALPRPFLAPCFQNNKERKTWVTRGVRNTLRALAKHGKHNVSEFIIDEEMVFGIGLNDETTLADLYSLVQRPGFRRLHLHNRHPIQAYKLLEKARTLHSLRFRLVDYDPSHKWDAWAAQASDRVPVQMNTYLEFPMPLSQSLQKLAITGYGVDADSLATALAPLASLRSLELRSVSFYHWIHGRSGMRVMRSRNARDFLYALRDKTDWRSRPLRPKVTIIFSQDVSCFAGKLLKIDSEVNKFLYEDGENPFLPVQQSHEYPPSHNIVRMCSGKGVWIDELDPECQRPNYDDDKTLEQRLLERRPLERRLHREQNLSIYELRRPDSWRDGPWGPRTCPTLEEQGINPDCGG</sequence>
<evidence type="ECO:0000313" key="1">
    <source>
        <dbReference type="EMBL" id="EKJ70813.1"/>
    </source>
</evidence>
<dbReference type="AlphaFoldDB" id="K3VE35"/>
<reference evidence="1 2" key="1">
    <citation type="journal article" date="2012" name="PLoS Pathog.">
        <title>Comparative pathogenomics reveals horizontally acquired novel virulence genes in fungi infecting cereal hosts.</title>
        <authorList>
            <person name="Gardiner D.M."/>
            <person name="McDonald M.C."/>
            <person name="Covarelli L."/>
            <person name="Solomon P.S."/>
            <person name="Rusu A.G."/>
            <person name="Marshall M."/>
            <person name="Kazan K."/>
            <person name="Chakraborty S."/>
            <person name="McDonald B.A."/>
            <person name="Manners J.M."/>
        </authorList>
    </citation>
    <scope>NUCLEOTIDE SEQUENCE [LARGE SCALE GENOMIC DNA]</scope>
    <source>
        <strain evidence="1 2">CS3096</strain>
    </source>
</reference>
<protein>
    <recommendedName>
        <fullName evidence="3">F-box domain-containing protein</fullName>
    </recommendedName>
</protein>
<dbReference type="OrthoDB" id="5422579at2759"/>
<dbReference type="eggNOG" id="ENOG502SJQV">
    <property type="taxonomic scope" value="Eukaryota"/>
</dbReference>
<dbReference type="RefSeq" id="XP_009260357.1">
    <property type="nucleotide sequence ID" value="XM_009262082.1"/>
</dbReference>
<evidence type="ECO:0000313" key="2">
    <source>
        <dbReference type="Proteomes" id="UP000007978"/>
    </source>
</evidence>